<name>A0A1X2HNC5_SYNRA</name>
<dbReference type="InterPro" id="IPR055129">
    <property type="entry name" value="YEATS_dom"/>
</dbReference>
<dbReference type="Pfam" id="PF25909">
    <property type="entry name" value="zf-C2H2_AHC1"/>
    <property type="match status" value="1"/>
</dbReference>
<feature type="region of interest" description="Disordered" evidence="4">
    <location>
        <begin position="188"/>
        <end position="255"/>
    </location>
</feature>
<gene>
    <name evidence="6" type="ORF">BCR43DRAFT_485996</name>
</gene>
<evidence type="ECO:0000256" key="2">
    <source>
        <dbReference type="PROSITE-ProRule" id="PRU00376"/>
    </source>
</evidence>
<feature type="compositionally biased region" description="Low complexity" evidence="4">
    <location>
        <begin position="412"/>
        <end position="424"/>
    </location>
</feature>
<reference evidence="6 7" key="1">
    <citation type="submission" date="2016-07" db="EMBL/GenBank/DDBJ databases">
        <title>Pervasive Adenine N6-methylation of Active Genes in Fungi.</title>
        <authorList>
            <consortium name="DOE Joint Genome Institute"/>
            <person name="Mondo S.J."/>
            <person name="Dannebaum R.O."/>
            <person name="Kuo R.C."/>
            <person name="Labutti K."/>
            <person name="Haridas S."/>
            <person name="Kuo A."/>
            <person name="Salamov A."/>
            <person name="Ahrendt S.R."/>
            <person name="Lipzen A."/>
            <person name="Sullivan W."/>
            <person name="Andreopoulos W.B."/>
            <person name="Clum A."/>
            <person name="Lindquist E."/>
            <person name="Daum C."/>
            <person name="Ramamoorthy G.K."/>
            <person name="Gryganskyi A."/>
            <person name="Culley D."/>
            <person name="Magnuson J.K."/>
            <person name="James T.Y."/>
            <person name="O'Malley M.A."/>
            <person name="Stajich J.E."/>
            <person name="Spatafora J.W."/>
            <person name="Visel A."/>
            <person name="Grigoriev I.V."/>
        </authorList>
    </citation>
    <scope>NUCLEOTIDE SEQUENCE [LARGE SCALE GENOMIC DNA]</scope>
    <source>
        <strain evidence="6 7">NRRL 2496</strain>
    </source>
</reference>
<keyword evidence="3" id="KW-0175">Coiled coil</keyword>
<feature type="domain" description="YEATS" evidence="5">
    <location>
        <begin position="259"/>
        <end position="410"/>
    </location>
</feature>
<evidence type="ECO:0000313" key="7">
    <source>
        <dbReference type="Proteomes" id="UP000242180"/>
    </source>
</evidence>
<dbReference type="InParanoid" id="A0A1X2HNC5"/>
<dbReference type="AlphaFoldDB" id="A0A1X2HNC5"/>
<keyword evidence="7" id="KW-1185">Reference proteome</keyword>
<keyword evidence="1 2" id="KW-0539">Nucleus</keyword>
<dbReference type="GO" id="GO:0000785">
    <property type="term" value="C:chromatin"/>
    <property type="evidence" value="ECO:0007669"/>
    <property type="project" value="UniProtKB-ARBA"/>
</dbReference>
<dbReference type="GO" id="GO:0006355">
    <property type="term" value="P:regulation of DNA-templated transcription"/>
    <property type="evidence" value="ECO:0007669"/>
    <property type="project" value="InterPro"/>
</dbReference>
<proteinExistence type="predicted"/>
<evidence type="ECO:0000259" key="5">
    <source>
        <dbReference type="PROSITE" id="PS51037"/>
    </source>
</evidence>
<dbReference type="STRING" id="13706.A0A1X2HNC5"/>
<dbReference type="CDD" id="cd16907">
    <property type="entry name" value="YEATS_YEATS2_like"/>
    <property type="match status" value="1"/>
</dbReference>
<feature type="coiled-coil region" evidence="3">
    <location>
        <begin position="33"/>
        <end position="60"/>
    </location>
</feature>
<dbReference type="Gene3D" id="2.60.40.1970">
    <property type="entry name" value="YEATS domain"/>
    <property type="match status" value="1"/>
</dbReference>
<comment type="caution">
    <text evidence="6">The sequence shown here is derived from an EMBL/GenBank/DDBJ whole genome shotgun (WGS) entry which is preliminary data.</text>
</comment>
<dbReference type="GO" id="GO:0005634">
    <property type="term" value="C:nucleus"/>
    <property type="evidence" value="ECO:0007669"/>
    <property type="project" value="UniProtKB-SubCell"/>
</dbReference>
<dbReference type="InterPro" id="IPR055127">
    <property type="entry name" value="YEATS2_3HBD"/>
</dbReference>
<dbReference type="EMBL" id="MCGN01000002">
    <property type="protein sequence ID" value="ORZ00895.1"/>
    <property type="molecule type" value="Genomic_DNA"/>
</dbReference>
<feature type="compositionally biased region" description="Pro residues" evidence="4">
    <location>
        <begin position="400"/>
        <end position="411"/>
    </location>
</feature>
<evidence type="ECO:0000313" key="6">
    <source>
        <dbReference type="EMBL" id="ORZ00895.1"/>
    </source>
</evidence>
<organism evidence="6 7">
    <name type="scientific">Syncephalastrum racemosum</name>
    <name type="common">Filamentous fungus</name>
    <dbReference type="NCBI Taxonomy" id="13706"/>
    <lineage>
        <taxon>Eukaryota</taxon>
        <taxon>Fungi</taxon>
        <taxon>Fungi incertae sedis</taxon>
        <taxon>Mucoromycota</taxon>
        <taxon>Mucoromycotina</taxon>
        <taxon>Mucoromycetes</taxon>
        <taxon>Mucorales</taxon>
        <taxon>Syncephalastraceae</taxon>
        <taxon>Syncephalastrum</taxon>
    </lineage>
</organism>
<comment type="subcellular location">
    <subcellularLocation>
        <location evidence="2">Nucleus</location>
    </subcellularLocation>
</comment>
<feature type="region of interest" description="Disordered" evidence="4">
    <location>
        <begin position="390"/>
        <end position="428"/>
    </location>
</feature>
<protein>
    <submittedName>
        <fullName evidence="6">Yeats family-domain-containing protein</fullName>
    </submittedName>
</protein>
<feature type="compositionally biased region" description="Pro residues" evidence="4">
    <location>
        <begin position="211"/>
        <end position="220"/>
    </location>
</feature>
<dbReference type="Pfam" id="PF22951">
    <property type="entry name" value="3HBD"/>
    <property type="match status" value="1"/>
</dbReference>
<dbReference type="OMA" id="HTHRWRL"/>
<evidence type="ECO:0000256" key="3">
    <source>
        <dbReference type="SAM" id="Coils"/>
    </source>
</evidence>
<dbReference type="Proteomes" id="UP000242180">
    <property type="component" value="Unassembled WGS sequence"/>
</dbReference>
<dbReference type="InterPro" id="IPR038704">
    <property type="entry name" value="YEAST_sf"/>
</dbReference>
<dbReference type="PROSITE" id="PS51037">
    <property type="entry name" value="YEATS"/>
    <property type="match status" value="1"/>
</dbReference>
<evidence type="ECO:0000256" key="4">
    <source>
        <dbReference type="SAM" id="MobiDB-lite"/>
    </source>
</evidence>
<dbReference type="PANTHER" id="PTHR23195">
    <property type="entry name" value="YEATS DOMAIN"/>
    <property type="match status" value="1"/>
</dbReference>
<dbReference type="Pfam" id="PF03366">
    <property type="entry name" value="YEATS"/>
    <property type="match status" value="1"/>
</dbReference>
<dbReference type="InterPro" id="IPR005033">
    <property type="entry name" value="YEATS"/>
</dbReference>
<dbReference type="InterPro" id="IPR058706">
    <property type="entry name" value="zf-C2H2_AHC1-like"/>
</dbReference>
<accession>A0A1X2HNC5</accession>
<sequence length="739" mass="83173">MDQIPQDDTTRKKILDIIDQQFDLEIFLKQRELAAIRQEIQKSETTLRDLEAAIHNETNLAAIAEGPHYTRRAAALTAASALYNSYNNSASQDRGPGLYGVRSDGVFVRLSCPACHRDDFANQQGFLNHCRLRHGLEFGPYEQIMLRCGTPVDESEVPPDHPARLRLVTKPVPLPRKKIRPSIKVFEEDVDLEGDQQKQTRQDTAAKSIPPSIPSTPAPATPAGDGGSPQRSHPSPAPEPAHVVSTTADAAAGPSQVDRGSRFYIQRKVIVGNVSKFIPPEKREAVLKNYSHKWMAYVVDPPQVDEAKNFITCVRFHLHPSYKPYDVVDVTEPPYRVTRLGWGEFPIRVQLFLVDKRRNKSVDVFTQIKLDQLCTGNQVLGQEREIDIELDRNTDFTDKTPPPEYIPPTPPTQSSQPITSSTTTGSLEPEDALNRLLTDAVSRLPLVQPYSSPILPYSCATSPKMYFQWSVGRRKAVEWHRAYLVRHRVQQIGRMNGNEAVRTIISALSTKDVVLWCRNNGYTPKKADQVWTHMQAPDYCKYCGERHYEDCARMVKRTVSSLTSSSELLCLLPQGWDEDREADDMELDVGSASQRPSSNTDKMATLSELARLCSEQANDIVNERYVDWIWSTLEPLSLDGVVANKMTVNREGQLRPRTEEAIDMKQAMEQRLVVGNLLAQATRAFLRRLLKASLRQIREGQPSGSMLVPLHVHAAAQAHPEFDFLTQQYMGPSNEPDQP</sequence>
<evidence type="ECO:0000256" key="1">
    <source>
        <dbReference type="ARBA" id="ARBA00023242"/>
    </source>
</evidence>
<dbReference type="OrthoDB" id="1741717at2759"/>